<evidence type="ECO:0000256" key="1">
    <source>
        <dbReference type="SAM" id="SignalP"/>
    </source>
</evidence>
<feature type="signal peptide" evidence="1">
    <location>
        <begin position="1"/>
        <end position="23"/>
    </location>
</feature>
<dbReference type="EMBL" id="JAGTJJ010000001">
    <property type="protein sequence ID" value="MDC3978933.1"/>
    <property type="molecule type" value="Genomic_DNA"/>
</dbReference>
<protein>
    <submittedName>
        <fullName evidence="3">Uncharacterized protein</fullName>
    </submittedName>
</protein>
<accession>A0A9X3X105</accession>
<dbReference type="EMBL" id="JAGTJJ010000006">
    <property type="protein sequence ID" value="MDC3982104.1"/>
    <property type="molecule type" value="Genomic_DNA"/>
</dbReference>
<keyword evidence="1" id="KW-0732">Signal</keyword>
<name>A0A9X3X105_9BACT</name>
<feature type="chain" id="PRO_5044703886" evidence="1">
    <location>
        <begin position="24"/>
        <end position="226"/>
    </location>
</feature>
<organism evidence="3 4">
    <name type="scientific">Polyangium jinanense</name>
    <dbReference type="NCBI Taxonomy" id="2829994"/>
    <lineage>
        <taxon>Bacteria</taxon>
        <taxon>Pseudomonadati</taxon>
        <taxon>Myxococcota</taxon>
        <taxon>Polyangia</taxon>
        <taxon>Polyangiales</taxon>
        <taxon>Polyangiaceae</taxon>
        <taxon>Polyangium</taxon>
    </lineage>
</organism>
<gene>
    <name evidence="2" type="ORF">KEG57_00390</name>
    <name evidence="3" type="ORF">KEG57_16420</name>
</gene>
<comment type="caution">
    <text evidence="3">The sequence shown here is derived from an EMBL/GenBank/DDBJ whole genome shotgun (WGS) entry which is preliminary data.</text>
</comment>
<keyword evidence="4" id="KW-1185">Reference proteome</keyword>
<evidence type="ECO:0000313" key="2">
    <source>
        <dbReference type="EMBL" id="MDC3978933.1"/>
    </source>
</evidence>
<proteinExistence type="predicted"/>
<evidence type="ECO:0000313" key="3">
    <source>
        <dbReference type="EMBL" id="MDC3982104.1"/>
    </source>
</evidence>
<sequence>MKILAAMLASSIVGLGHAPEAWAEPPFVPRKCRGSAEKAGFEAGRGPGRAIAREEVEHAHVCERLDRVAERMMRKARRSPRGLRNNPRAICEYAGTVQGIYEALHGVWGRCSAYCCSEGKIVGEIGAELYCHLSIALDGLGVTDYLPRKPPSLCGAAFESCCESRFGEVTQSYADPEGQQCRTYTEGAYLSAWEQSLNDQCAYAIETPAITPDASPSSPQDPLDLR</sequence>
<reference evidence="3 4" key="1">
    <citation type="submission" date="2021-04" db="EMBL/GenBank/DDBJ databases">
        <title>Genome analysis of Polyangium sp.</title>
        <authorList>
            <person name="Li Y."/>
            <person name="Wang J."/>
        </authorList>
    </citation>
    <scope>NUCLEOTIDE SEQUENCE [LARGE SCALE GENOMIC DNA]</scope>
    <source>
        <strain evidence="3 4">SDU14</strain>
    </source>
</reference>
<dbReference type="Proteomes" id="UP001151081">
    <property type="component" value="Unassembled WGS sequence"/>
</dbReference>
<dbReference type="RefSeq" id="WP_272418670.1">
    <property type="nucleotide sequence ID" value="NZ_JAGTJJ010000001.1"/>
</dbReference>
<evidence type="ECO:0000313" key="4">
    <source>
        <dbReference type="Proteomes" id="UP001151081"/>
    </source>
</evidence>
<dbReference type="AlphaFoldDB" id="A0A9X3X105"/>